<reference evidence="1 2" key="1">
    <citation type="submission" date="2019-02" db="EMBL/GenBank/DDBJ databases">
        <title>Deep-cultivation of Planctomycetes and their phenomic and genomic characterization uncovers novel biology.</title>
        <authorList>
            <person name="Wiegand S."/>
            <person name="Jogler M."/>
            <person name="Boedeker C."/>
            <person name="Pinto D."/>
            <person name="Vollmers J."/>
            <person name="Rivas-Marin E."/>
            <person name="Kohn T."/>
            <person name="Peeters S.H."/>
            <person name="Heuer A."/>
            <person name="Rast P."/>
            <person name="Oberbeckmann S."/>
            <person name="Bunk B."/>
            <person name="Jeske O."/>
            <person name="Meyerdierks A."/>
            <person name="Storesund J.E."/>
            <person name="Kallscheuer N."/>
            <person name="Luecker S."/>
            <person name="Lage O.M."/>
            <person name="Pohl T."/>
            <person name="Merkel B.J."/>
            <person name="Hornburger P."/>
            <person name="Mueller R.-W."/>
            <person name="Bruemmer F."/>
            <person name="Labrenz M."/>
            <person name="Spormann A.M."/>
            <person name="Op den Camp H."/>
            <person name="Overmann J."/>
            <person name="Amann R."/>
            <person name="Jetten M.S.M."/>
            <person name="Mascher T."/>
            <person name="Medema M.H."/>
            <person name="Devos D.P."/>
            <person name="Kaster A.-K."/>
            <person name="Ovreas L."/>
            <person name="Rohde M."/>
            <person name="Galperin M.Y."/>
            <person name="Jogler C."/>
        </authorList>
    </citation>
    <scope>NUCLEOTIDE SEQUENCE [LARGE SCALE GENOMIC DNA]</scope>
    <source>
        <strain evidence="1 2">Pan181</strain>
    </source>
</reference>
<sequence>MFSWLVFVNQKLVLLYRLYGQPTVDHPKKLTG</sequence>
<keyword evidence="2" id="KW-1185">Reference proteome</keyword>
<dbReference type="EMBL" id="CP036278">
    <property type="protein sequence ID" value="QDU55887.1"/>
    <property type="molecule type" value="Genomic_DNA"/>
</dbReference>
<dbReference type="Proteomes" id="UP000315750">
    <property type="component" value="Chromosome"/>
</dbReference>
<proteinExistence type="predicted"/>
<protein>
    <submittedName>
        <fullName evidence="1">Uncharacterized protein</fullName>
    </submittedName>
</protein>
<gene>
    <name evidence="1" type="ORF">Pan181_20840</name>
</gene>
<dbReference type="KEGG" id="amuc:Pan181_20840"/>
<evidence type="ECO:0000313" key="1">
    <source>
        <dbReference type="EMBL" id="QDU55887.1"/>
    </source>
</evidence>
<evidence type="ECO:0000313" key="2">
    <source>
        <dbReference type="Proteomes" id="UP000315750"/>
    </source>
</evidence>
<organism evidence="1 2">
    <name type="scientific">Aeoliella mucimassa</name>
    <dbReference type="NCBI Taxonomy" id="2527972"/>
    <lineage>
        <taxon>Bacteria</taxon>
        <taxon>Pseudomonadati</taxon>
        <taxon>Planctomycetota</taxon>
        <taxon>Planctomycetia</taxon>
        <taxon>Pirellulales</taxon>
        <taxon>Lacipirellulaceae</taxon>
        <taxon>Aeoliella</taxon>
    </lineage>
</organism>
<accession>A0A518AMD9</accession>
<name>A0A518AMD9_9BACT</name>
<dbReference type="AlphaFoldDB" id="A0A518AMD9"/>